<keyword evidence="6" id="KW-0540">Nuclease</keyword>
<evidence type="ECO:0000256" key="18">
    <source>
        <dbReference type="ARBA" id="ARBA00023268"/>
    </source>
</evidence>
<dbReference type="Pfam" id="PF01068">
    <property type="entry name" value="DNA_ligase_A_M"/>
    <property type="match status" value="1"/>
</dbReference>
<evidence type="ECO:0000256" key="17">
    <source>
        <dbReference type="ARBA" id="ARBA00023211"/>
    </source>
</evidence>
<keyword evidence="4" id="KW-0808">Transferase</keyword>
<keyword evidence="10" id="KW-0378">Hydrolase</keyword>
<dbReference type="Gene3D" id="3.30.470.30">
    <property type="entry name" value="DNA ligase/mRNA capping enzyme"/>
    <property type="match status" value="1"/>
</dbReference>
<keyword evidence="12" id="KW-0067">ATP-binding</keyword>
<dbReference type="PROSITE" id="PS50160">
    <property type="entry name" value="DNA_LIGASE_A3"/>
    <property type="match status" value="1"/>
</dbReference>
<evidence type="ECO:0000259" key="22">
    <source>
        <dbReference type="PROSITE" id="PS50160"/>
    </source>
</evidence>
<dbReference type="InterPro" id="IPR016059">
    <property type="entry name" value="DNA_ligase_ATP-dep_CS"/>
</dbReference>
<dbReference type="InterPro" id="IPR014143">
    <property type="entry name" value="NHEJ_ligase_prk"/>
</dbReference>
<dbReference type="NCBIfam" id="TIGR02779">
    <property type="entry name" value="NHEJ_ligase_lig"/>
    <property type="match status" value="1"/>
</dbReference>
<keyword evidence="24" id="KW-1185">Reference proteome</keyword>
<dbReference type="SUPFAM" id="SSF56091">
    <property type="entry name" value="DNA ligase/mRNA capping enzyme, catalytic domain"/>
    <property type="match status" value="1"/>
</dbReference>
<keyword evidence="18" id="KW-0511">Multifunctional enzyme</keyword>
<dbReference type="InterPro" id="IPR012309">
    <property type="entry name" value="DNA_ligase_ATP-dep_C"/>
</dbReference>
<keyword evidence="17" id="KW-0464">Manganese</keyword>
<keyword evidence="3 23" id="KW-0436">Ligase</keyword>
<dbReference type="RefSeq" id="WP_263003809.1">
    <property type="nucleotide sequence ID" value="NZ_JAOTEM010000003.1"/>
</dbReference>
<dbReference type="InterPro" id="IPR012340">
    <property type="entry name" value="NA-bd_OB-fold"/>
</dbReference>
<evidence type="ECO:0000256" key="2">
    <source>
        <dbReference type="ARBA" id="ARBA00012727"/>
    </source>
</evidence>
<dbReference type="Pfam" id="PF21686">
    <property type="entry name" value="LigD_Prim-Pol"/>
    <property type="match status" value="1"/>
</dbReference>
<evidence type="ECO:0000256" key="8">
    <source>
        <dbReference type="ARBA" id="ARBA00022741"/>
    </source>
</evidence>
<evidence type="ECO:0000256" key="21">
    <source>
        <dbReference type="SAM" id="MobiDB-lite"/>
    </source>
</evidence>
<dbReference type="EC" id="6.5.1.1" evidence="2"/>
<organism evidence="23 24">
    <name type="scientific">Chryseobacterium edaphi</name>
    <dbReference type="NCBI Taxonomy" id="2976532"/>
    <lineage>
        <taxon>Bacteria</taxon>
        <taxon>Pseudomonadati</taxon>
        <taxon>Bacteroidota</taxon>
        <taxon>Flavobacteriia</taxon>
        <taxon>Flavobacteriales</taxon>
        <taxon>Weeksellaceae</taxon>
        <taxon>Chryseobacterium group</taxon>
        <taxon>Chryseobacterium</taxon>
    </lineage>
</organism>
<evidence type="ECO:0000256" key="14">
    <source>
        <dbReference type="ARBA" id="ARBA00023125"/>
    </source>
</evidence>
<dbReference type="Proteomes" id="UP001208649">
    <property type="component" value="Unassembled WGS sequence"/>
</dbReference>
<evidence type="ECO:0000256" key="13">
    <source>
        <dbReference type="ARBA" id="ARBA00022932"/>
    </source>
</evidence>
<evidence type="ECO:0000256" key="12">
    <source>
        <dbReference type="ARBA" id="ARBA00022840"/>
    </source>
</evidence>
<gene>
    <name evidence="23" type="primary">ligD</name>
    <name evidence="23" type="ORF">NZ698_13920</name>
</gene>
<evidence type="ECO:0000256" key="7">
    <source>
        <dbReference type="ARBA" id="ARBA00022723"/>
    </source>
</evidence>
<feature type="domain" description="ATP-dependent DNA ligase family profile" evidence="22">
    <location>
        <begin position="325"/>
        <end position="449"/>
    </location>
</feature>
<dbReference type="PANTHER" id="PTHR42705:SF3">
    <property type="entry name" value="ATP-DEPENDENT DNA LIGASE"/>
    <property type="match status" value="1"/>
</dbReference>
<comment type="cofactor">
    <cofactor evidence="1">
        <name>Mn(2+)</name>
        <dbReference type="ChEBI" id="CHEBI:29035"/>
    </cofactor>
</comment>
<evidence type="ECO:0000256" key="4">
    <source>
        <dbReference type="ARBA" id="ARBA00022679"/>
    </source>
</evidence>
<sequence>MALKDYNDKRKFDETTEPKGKTKKSENKLIFVIQRHAASRLHYDFRLEMEGVLKSWAVPKGPSLNPDDKRLAMMVEDHPYDYKDFEGNIPEGNYGAGQVEVWDSGTYEPLDQESKLSDEKELLKELKAGSLKFILHGKKLKGEFALVKMKNAENNSWLLIKHKDKFAEDKYDAEENTAKNSQVTKFLEEKKKPKKQQKEVITSEIKPKFQRFNSLVDEKKLKTFIKPMLAKPFEKAFDDEDWVFEIKWDGYRAVADLSKKESLFYSRNGISFLSKFDKVSEDFSKQKHKMILDGEIVAFDENGKPSFQMLQQIGDNPDLALTYQVFDLLWLNGHSTEELPLIQRKELLKEALIETDIIKYCDHIPEKGIDFFNQMKKMELEGMIAKKADSLYIENSRNSDWLKIKFTNTEEVIICGFTEPRGSREGFGALILGKYIDEKLTYSGHTGTGFNNESLNSLHEKLKKIVTKTSPFETIPKTNMPVTWVKPELVCEIKYSEITKDGIFRHPVFVAIREDKNPEEIADSTKKGSQINEKSKKMKAKTPSKKTEISDKDSEITLNKHKVKLTNQDKVYFPKDKVTKGDVIEYYQSVADYILPHLKNRPLSLNRYPNGINEQSFYQKDASDNIPDWIKTTQVYSESNDKYIDYIYCNDKATLAYLNNLGCIDLNPWNSSLPDLDHPDFMVLDLDPSKKNSFDHVIETALKVNEVLNSVKIKGYCKTSGSTGIHVYIPMGGKYDFEQVKDFAHILMKQVNEKLPKITTLERSLQKRDDKKIYLDYLQNRTGQTLASVYSLRPKEGASVSMPLEWEELKSGLKPTDFNIHNALERIKEKGDLFKPVLGKGIDMMKVLELLE</sequence>
<evidence type="ECO:0000256" key="19">
    <source>
        <dbReference type="ARBA" id="ARBA00029943"/>
    </source>
</evidence>
<evidence type="ECO:0000256" key="3">
    <source>
        <dbReference type="ARBA" id="ARBA00022598"/>
    </source>
</evidence>
<dbReference type="InterPro" id="IPR014146">
    <property type="entry name" value="LigD_ligase_dom"/>
</dbReference>
<accession>A0ABT2W8J9</accession>
<dbReference type="CDD" id="cd04865">
    <property type="entry name" value="LigD_Pol_like_2"/>
    <property type="match status" value="1"/>
</dbReference>
<dbReference type="Gene3D" id="2.40.50.140">
    <property type="entry name" value="Nucleic acid-binding proteins"/>
    <property type="match status" value="1"/>
</dbReference>
<evidence type="ECO:0000256" key="10">
    <source>
        <dbReference type="ARBA" id="ARBA00022801"/>
    </source>
</evidence>
<keyword evidence="7" id="KW-0479">Metal-binding</keyword>
<dbReference type="Gene3D" id="3.90.920.10">
    <property type="entry name" value="DNA primase, PRIM domain"/>
    <property type="match status" value="1"/>
</dbReference>
<evidence type="ECO:0000256" key="5">
    <source>
        <dbReference type="ARBA" id="ARBA00022695"/>
    </source>
</evidence>
<keyword evidence="9" id="KW-0227">DNA damage</keyword>
<dbReference type="InterPro" id="IPR012310">
    <property type="entry name" value="DNA_ligase_ATP-dep_cent"/>
</dbReference>
<dbReference type="InterPro" id="IPR014144">
    <property type="entry name" value="LigD_PE_domain"/>
</dbReference>
<dbReference type="NCBIfam" id="TIGR02778">
    <property type="entry name" value="ligD_pol"/>
    <property type="match status" value="1"/>
</dbReference>
<evidence type="ECO:0000256" key="11">
    <source>
        <dbReference type="ARBA" id="ARBA00022839"/>
    </source>
</evidence>
<keyword evidence="14" id="KW-0238">DNA-binding</keyword>
<evidence type="ECO:0000256" key="20">
    <source>
        <dbReference type="ARBA" id="ARBA00034003"/>
    </source>
</evidence>
<keyword evidence="15" id="KW-0233">DNA recombination</keyword>
<dbReference type="CDD" id="cd07971">
    <property type="entry name" value="OBF_DNA_ligase_LigD"/>
    <property type="match status" value="1"/>
</dbReference>
<keyword evidence="11" id="KW-0269">Exonuclease</keyword>
<protein>
    <recommendedName>
        <fullName evidence="2">DNA ligase (ATP)</fullName>
        <ecNumber evidence="2">6.5.1.1</ecNumber>
    </recommendedName>
    <alternativeName>
        <fullName evidence="19">NHEJ DNA polymerase</fullName>
    </alternativeName>
</protein>
<evidence type="ECO:0000256" key="16">
    <source>
        <dbReference type="ARBA" id="ARBA00023204"/>
    </source>
</evidence>
<dbReference type="GO" id="GO:0003910">
    <property type="term" value="F:DNA ligase (ATP) activity"/>
    <property type="evidence" value="ECO:0007669"/>
    <property type="project" value="UniProtKB-EC"/>
</dbReference>
<keyword evidence="5" id="KW-0548">Nucleotidyltransferase</keyword>
<dbReference type="SUPFAM" id="SSF50249">
    <property type="entry name" value="Nucleic acid-binding proteins"/>
    <property type="match status" value="1"/>
</dbReference>
<proteinExistence type="predicted"/>
<dbReference type="Gene3D" id="3.30.1490.70">
    <property type="match status" value="1"/>
</dbReference>
<dbReference type="InterPro" id="IPR014145">
    <property type="entry name" value="LigD_pol_dom"/>
</dbReference>
<comment type="catalytic activity">
    <reaction evidence="20">
        <text>ATP + (deoxyribonucleotide)n-3'-hydroxyl + 5'-phospho-(deoxyribonucleotide)m = (deoxyribonucleotide)n+m + AMP + diphosphate.</text>
        <dbReference type="EC" id="6.5.1.1"/>
    </reaction>
</comment>
<dbReference type="CDD" id="cd07906">
    <property type="entry name" value="Adenylation_DNA_ligase_LigD_LigC"/>
    <property type="match status" value="1"/>
</dbReference>
<name>A0ABT2W8J9_9FLAO</name>
<evidence type="ECO:0000256" key="1">
    <source>
        <dbReference type="ARBA" id="ARBA00001936"/>
    </source>
</evidence>
<comment type="caution">
    <text evidence="23">The sequence shown here is derived from an EMBL/GenBank/DDBJ whole genome shotgun (WGS) entry which is preliminary data.</text>
</comment>
<keyword evidence="13" id="KW-0239">DNA-directed DNA polymerase</keyword>
<dbReference type="InterPro" id="IPR052171">
    <property type="entry name" value="NHEJ_LigD"/>
</dbReference>
<dbReference type="Pfam" id="PF04679">
    <property type="entry name" value="DNA_ligase_A_C"/>
    <property type="match status" value="1"/>
</dbReference>
<dbReference type="EMBL" id="JAOTEM010000003">
    <property type="protein sequence ID" value="MCU7618293.1"/>
    <property type="molecule type" value="Genomic_DNA"/>
</dbReference>
<dbReference type="NCBIfam" id="TIGR02776">
    <property type="entry name" value="NHEJ_ligase_prk"/>
    <property type="match status" value="1"/>
</dbReference>
<feature type="region of interest" description="Disordered" evidence="21">
    <location>
        <begin position="520"/>
        <end position="551"/>
    </location>
</feature>
<evidence type="ECO:0000256" key="6">
    <source>
        <dbReference type="ARBA" id="ARBA00022722"/>
    </source>
</evidence>
<reference evidence="24" key="1">
    <citation type="submission" date="2023-07" db="EMBL/GenBank/DDBJ databases">
        <title>Chryseobacterium sp. strain PBS4-4 Genome sequencing and assembly.</title>
        <authorList>
            <person name="Jung Y."/>
        </authorList>
    </citation>
    <scope>NUCLEOTIDE SEQUENCE [LARGE SCALE GENOMIC DNA]</scope>
    <source>
        <strain evidence="24">PBS4-4</strain>
    </source>
</reference>
<evidence type="ECO:0000256" key="15">
    <source>
        <dbReference type="ARBA" id="ARBA00023172"/>
    </source>
</evidence>
<evidence type="ECO:0000256" key="9">
    <source>
        <dbReference type="ARBA" id="ARBA00022763"/>
    </source>
</evidence>
<feature type="region of interest" description="Disordered" evidence="21">
    <location>
        <begin position="1"/>
        <end position="24"/>
    </location>
</feature>
<evidence type="ECO:0000313" key="24">
    <source>
        <dbReference type="Proteomes" id="UP001208649"/>
    </source>
</evidence>
<dbReference type="PROSITE" id="PS00333">
    <property type="entry name" value="DNA_LIGASE_A2"/>
    <property type="match status" value="1"/>
</dbReference>
<keyword evidence="16" id="KW-0234">DNA repair</keyword>
<dbReference type="NCBIfam" id="TIGR02777">
    <property type="entry name" value="LigD_PE_dom"/>
    <property type="match status" value="1"/>
</dbReference>
<evidence type="ECO:0000313" key="23">
    <source>
        <dbReference type="EMBL" id="MCU7618293.1"/>
    </source>
</evidence>
<dbReference type="PANTHER" id="PTHR42705">
    <property type="entry name" value="BIFUNCTIONAL NON-HOMOLOGOUS END JOINING PROTEIN LIGD"/>
    <property type="match status" value="1"/>
</dbReference>
<dbReference type="Pfam" id="PF13298">
    <property type="entry name" value="LigD_N"/>
    <property type="match status" value="1"/>
</dbReference>
<keyword evidence="8" id="KW-0547">Nucleotide-binding</keyword>